<feature type="domain" description="WIT1/2 N-terminal helical bundle" evidence="3">
    <location>
        <begin position="48"/>
        <end position="181"/>
    </location>
</feature>
<evidence type="ECO:0000256" key="2">
    <source>
        <dbReference type="SAM" id="Phobius"/>
    </source>
</evidence>
<dbReference type="Gramene" id="Manes.02G061500.3.v8.1">
    <property type="protein sequence ID" value="Manes.02G061500.3.v8.1.CDS"/>
    <property type="gene ID" value="Manes.02G061500.v8.1"/>
</dbReference>
<dbReference type="InterPro" id="IPR058610">
    <property type="entry name" value="WIT1_2_N"/>
</dbReference>
<accession>A0A2C9WDY3</accession>
<gene>
    <name evidence="4" type="ORF">MANES_02G061500v8</name>
</gene>
<feature type="coiled-coil region" evidence="1">
    <location>
        <begin position="353"/>
        <end position="565"/>
    </location>
</feature>
<dbReference type="PANTHER" id="PTHR35705">
    <property type="entry name" value="WPP DOMAIN-INTERACTING TAIL-ANCHORED PROTEIN 1"/>
    <property type="match status" value="1"/>
</dbReference>
<dbReference type="InterPro" id="IPR039976">
    <property type="entry name" value="WIT1/WIT2"/>
</dbReference>
<keyword evidence="5" id="KW-1185">Reference proteome</keyword>
<dbReference type="Gramene" id="Manes.02G061500.2.v8.1">
    <property type="protein sequence ID" value="Manes.02G061500.2.v8.1.CDS"/>
    <property type="gene ID" value="Manes.02G061500.v8.1"/>
</dbReference>
<keyword evidence="2" id="KW-0812">Transmembrane</keyword>
<organism evidence="4 5">
    <name type="scientific">Manihot esculenta</name>
    <name type="common">Cassava</name>
    <name type="synonym">Jatropha manihot</name>
    <dbReference type="NCBI Taxonomy" id="3983"/>
    <lineage>
        <taxon>Eukaryota</taxon>
        <taxon>Viridiplantae</taxon>
        <taxon>Streptophyta</taxon>
        <taxon>Embryophyta</taxon>
        <taxon>Tracheophyta</taxon>
        <taxon>Spermatophyta</taxon>
        <taxon>Magnoliopsida</taxon>
        <taxon>eudicotyledons</taxon>
        <taxon>Gunneridae</taxon>
        <taxon>Pentapetalae</taxon>
        <taxon>rosids</taxon>
        <taxon>fabids</taxon>
        <taxon>Malpighiales</taxon>
        <taxon>Euphorbiaceae</taxon>
        <taxon>Crotonoideae</taxon>
        <taxon>Manihoteae</taxon>
        <taxon>Manihot</taxon>
    </lineage>
</organism>
<keyword evidence="1" id="KW-0175">Coiled coil</keyword>
<reference evidence="5" key="1">
    <citation type="journal article" date="2016" name="Nat. Biotechnol.">
        <title>Sequencing wild and cultivated cassava and related species reveals extensive interspecific hybridization and genetic diversity.</title>
        <authorList>
            <person name="Bredeson J.V."/>
            <person name="Lyons J.B."/>
            <person name="Prochnik S.E."/>
            <person name="Wu G.A."/>
            <person name="Ha C.M."/>
            <person name="Edsinger-Gonzales E."/>
            <person name="Grimwood J."/>
            <person name="Schmutz J."/>
            <person name="Rabbi I.Y."/>
            <person name="Egesi C."/>
            <person name="Nauluvula P."/>
            <person name="Lebot V."/>
            <person name="Ndunguru J."/>
            <person name="Mkamilo G."/>
            <person name="Bart R.S."/>
            <person name="Setter T.L."/>
            <person name="Gleadow R.M."/>
            <person name="Kulakow P."/>
            <person name="Ferguson M.E."/>
            <person name="Rounsley S."/>
            <person name="Rokhsar D.S."/>
        </authorList>
    </citation>
    <scope>NUCLEOTIDE SEQUENCE [LARGE SCALE GENOMIC DNA]</scope>
    <source>
        <strain evidence="5">cv. AM560-2</strain>
    </source>
</reference>
<dbReference type="Gene3D" id="1.20.5.170">
    <property type="match status" value="1"/>
</dbReference>
<sequence length="708" mass="80223">MGKEAIAEVRVSLDDVRYADTEAESSKIDLVVALSSNGESSSELVIVEGIITRMELDMACASEKLVNLSVLMMHLESKETEFETTFSLEGVTSIDPEEALEFDFLSRILDSEVTELVKFMTSTQKNFVESREMISSYKHLGETFMAMEEKLLDSEKSLEQSLVQVSEIRKHYARFRRTLSCLNGEENWNGNEGSNFSECNHFVDDNLNIKMQTAEQQRHVLRMLEKSLAREMDLEKKLIESIQIEEELKHRILFTEQEVFFVEQEAIDVCERWFTAENAAEVLMGISQELLSRLKIFHFNLNGLVKREAELRTKLEKSMGQLEAKENALQKFNSSSELSNFVLARTDSLKASLVEAEDKLLLANSEVLALREKVNSLEKHLEECGSQLPNANVSMEGREKQHNALQSEITNMENTIVNLKEELTKVESRAASAEVKCMLSAETNLELKKEVGHLKYASEKVDSLEKQLRESDIRLQHAVASADASQEKQNMLYATIRDMGNLIEDLKLKIQKAEGRADSTEDKCVVLSESNAELNEELRFLRGRLECLEISLNQAEEAKNFAAKNIGLQTKAIKDLVMQLAIERKHLHKQMTFLAHENKSLVLKLQQTRKDPFVFTNCNIGNGEKPPFPENEVTKVSESGSKCSELDKNQKDVFVGETKVTAGDSFLEPENVRRMDAGVLNYKHVIMAALILLISAAVYSFQRQGLHL</sequence>
<evidence type="ECO:0000256" key="1">
    <source>
        <dbReference type="SAM" id="Coils"/>
    </source>
</evidence>
<evidence type="ECO:0000313" key="5">
    <source>
        <dbReference type="Proteomes" id="UP000091857"/>
    </source>
</evidence>
<dbReference type="OMA" id="ENAEANC"/>
<evidence type="ECO:0000259" key="3">
    <source>
        <dbReference type="Pfam" id="PF26581"/>
    </source>
</evidence>
<evidence type="ECO:0000313" key="4">
    <source>
        <dbReference type="EMBL" id="OAY56988.1"/>
    </source>
</evidence>
<feature type="transmembrane region" description="Helical" evidence="2">
    <location>
        <begin position="682"/>
        <end position="701"/>
    </location>
</feature>
<dbReference type="PANTHER" id="PTHR35705:SF1">
    <property type="entry name" value="WPP DOMAIN-INTERACTING TAIL-ANCHORED PROTEIN 1"/>
    <property type="match status" value="1"/>
</dbReference>
<dbReference type="EMBL" id="CM004388">
    <property type="protein sequence ID" value="OAY56988.1"/>
    <property type="molecule type" value="Genomic_DNA"/>
</dbReference>
<name>A0A2C9WDY3_MANES</name>
<proteinExistence type="predicted"/>
<dbReference type="Proteomes" id="UP000091857">
    <property type="component" value="Chromosome 2"/>
</dbReference>
<protein>
    <recommendedName>
        <fullName evidence="3">WIT1/2 N-terminal helical bundle domain-containing protein</fullName>
    </recommendedName>
</protein>
<dbReference type="Pfam" id="PF26581">
    <property type="entry name" value="WIT1_2_N"/>
    <property type="match status" value="1"/>
</dbReference>
<dbReference type="STRING" id="3983.A0A2C9WDY3"/>
<dbReference type="AlphaFoldDB" id="A0A2C9WDY3"/>
<keyword evidence="2" id="KW-0472">Membrane</keyword>
<dbReference type="SUPFAM" id="SSF57997">
    <property type="entry name" value="Tropomyosin"/>
    <property type="match status" value="1"/>
</dbReference>
<comment type="caution">
    <text evidence="4">The sequence shown here is derived from an EMBL/GenBank/DDBJ whole genome shotgun (WGS) entry which is preliminary data.</text>
</comment>
<keyword evidence="2" id="KW-1133">Transmembrane helix</keyword>
<dbReference type="OrthoDB" id="1936068at2759"/>